<dbReference type="PANTHER" id="PTHR11439:SF467">
    <property type="entry name" value="INTEGRASE CATALYTIC DOMAIN-CONTAINING PROTEIN"/>
    <property type="match status" value="1"/>
</dbReference>
<name>A0A371G5H9_MUCPR</name>
<protein>
    <recommendedName>
        <fullName evidence="3">Mitochondrial protein</fullName>
    </recommendedName>
</protein>
<reference evidence="1" key="1">
    <citation type="submission" date="2018-05" db="EMBL/GenBank/DDBJ databases">
        <title>Draft genome of Mucuna pruriens seed.</title>
        <authorList>
            <person name="Nnadi N.E."/>
            <person name="Vos R."/>
            <person name="Hasami M.H."/>
            <person name="Devisetty U.K."/>
            <person name="Aguiy J.C."/>
        </authorList>
    </citation>
    <scope>NUCLEOTIDE SEQUENCE [LARGE SCALE GENOMIC DNA]</scope>
    <source>
        <strain evidence="1">JCA_2017</strain>
    </source>
</reference>
<evidence type="ECO:0000313" key="1">
    <source>
        <dbReference type="EMBL" id="RDX85787.1"/>
    </source>
</evidence>
<proteinExistence type="predicted"/>
<dbReference type="OrthoDB" id="430476at2759"/>
<dbReference type="AlphaFoldDB" id="A0A371G5H9"/>
<accession>A0A371G5H9</accession>
<feature type="non-terminal residue" evidence="1">
    <location>
        <position position="1"/>
    </location>
</feature>
<dbReference type="PANTHER" id="PTHR11439">
    <property type="entry name" value="GAG-POL-RELATED RETROTRANSPOSON"/>
    <property type="match status" value="1"/>
</dbReference>
<sequence length="208" mass="24310">MEKVPHASTIGSFMYAQVCTRLDIFFIISALGRYLSKPDIGNWQVVKRVMRYLQGTSEYLYTYKRSDNLEVIAYCETTRQAVWLRNLFMSFILWTYAYLKTIKILNVQNILIPNICLLERKFKSYRLVLSISYNTHGVKSLKQGFTCEIFVDHSERHDNRLSDNCEWLEGRRKEEGGGGREREERVVEEMTIVATVGVEGDEGGRRRK</sequence>
<comment type="caution">
    <text evidence="1">The sequence shown here is derived from an EMBL/GenBank/DDBJ whole genome shotgun (WGS) entry which is preliminary data.</text>
</comment>
<dbReference type="EMBL" id="QJKJ01006702">
    <property type="protein sequence ID" value="RDX85787.1"/>
    <property type="molecule type" value="Genomic_DNA"/>
</dbReference>
<dbReference type="Proteomes" id="UP000257109">
    <property type="component" value="Unassembled WGS sequence"/>
</dbReference>
<organism evidence="1 2">
    <name type="scientific">Mucuna pruriens</name>
    <name type="common">Velvet bean</name>
    <name type="synonym">Dolichos pruriens</name>
    <dbReference type="NCBI Taxonomy" id="157652"/>
    <lineage>
        <taxon>Eukaryota</taxon>
        <taxon>Viridiplantae</taxon>
        <taxon>Streptophyta</taxon>
        <taxon>Embryophyta</taxon>
        <taxon>Tracheophyta</taxon>
        <taxon>Spermatophyta</taxon>
        <taxon>Magnoliopsida</taxon>
        <taxon>eudicotyledons</taxon>
        <taxon>Gunneridae</taxon>
        <taxon>Pentapetalae</taxon>
        <taxon>rosids</taxon>
        <taxon>fabids</taxon>
        <taxon>Fabales</taxon>
        <taxon>Fabaceae</taxon>
        <taxon>Papilionoideae</taxon>
        <taxon>50 kb inversion clade</taxon>
        <taxon>NPAAA clade</taxon>
        <taxon>indigoferoid/millettioid clade</taxon>
        <taxon>Phaseoleae</taxon>
        <taxon>Mucuna</taxon>
    </lineage>
</organism>
<evidence type="ECO:0008006" key="3">
    <source>
        <dbReference type="Google" id="ProtNLM"/>
    </source>
</evidence>
<keyword evidence="2" id="KW-1185">Reference proteome</keyword>
<evidence type="ECO:0000313" key="2">
    <source>
        <dbReference type="Proteomes" id="UP000257109"/>
    </source>
</evidence>
<gene>
    <name evidence="1" type="ORF">CR513_32961</name>
</gene>